<dbReference type="RefSeq" id="WP_136729011.1">
    <property type="nucleotide sequence ID" value="NZ_SUMC01000067.1"/>
</dbReference>
<reference evidence="8 9" key="1">
    <citation type="submission" date="2019-04" db="EMBL/GenBank/DDBJ databases">
        <title>Streptomyces oryziradicis sp. nov., a novel actinomycete isolated from rhizosphere soil of rice (Oryza sativa L.).</title>
        <authorList>
            <person name="Li C."/>
        </authorList>
    </citation>
    <scope>NUCLEOTIDE SEQUENCE [LARGE SCALE GENOMIC DNA]</scope>
    <source>
        <strain evidence="8 9">NEAU-C40</strain>
    </source>
</reference>
<dbReference type="SUPFAM" id="SSF88659">
    <property type="entry name" value="Sigma3 and sigma4 domains of RNA polymerase sigma factors"/>
    <property type="match status" value="1"/>
</dbReference>
<dbReference type="InterPro" id="IPR039425">
    <property type="entry name" value="RNA_pol_sigma-70-like"/>
</dbReference>
<keyword evidence="5" id="KW-0804">Transcription</keyword>
<feature type="domain" description="RNA polymerase sigma factor 70 region 4 type 2" evidence="7">
    <location>
        <begin position="112"/>
        <end position="163"/>
    </location>
</feature>
<dbReference type="Pfam" id="PF04542">
    <property type="entry name" value="Sigma70_r2"/>
    <property type="match status" value="1"/>
</dbReference>
<evidence type="ECO:0000256" key="4">
    <source>
        <dbReference type="ARBA" id="ARBA00023125"/>
    </source>
</evidence>
<evidence type="ECO:0000259" key="7">
    <source>
        <dbReference type="Pfam" id="PF08281"/>
    </source>
</evidence>
<protein>
    <submittedName>
        <fullName evidence="8">SigE family RNA polymerase sigma factor</fullName>
    </submittedName>
</protein>
<evidence type="ECO:0000313" key="9">
    <source>
        <dbReference type="Proteomes" id="UP000305778"/>
    </source>
</evidence>
<feature type="domain" description="RNA polymerase sigma-70 region 2" evidence="6">
    <location>
        <begin position="16"/>
        <end position="83"/>
    </location>
</feature>
<dbReference type="InterPro" id="IPR014325">
    <property type="entry name" value="RNA_pol_sigma-E_actinobac"/>
</dbReference>
<dbReference type="NCBIfam" id="TIGR02983">
    <property type="entry name" value="SigE-fam_strep"/>
    <property type="match status" value="1"/>
</dbReference>
<keyword evidence="9" id="KW-1185">Reference proteome</keyword>
<dbReference type="InterPro" id="IPR036388">
    <property type="entry name" value="WH-like_DNA-bd_sf"/>
</dbReference>
<keyword evidence="2" id="KW-0805">Transcription regulation</keyword>
<proteinExistence type="inferred from homology"/>
<dbReference type="SUPFAM" id="SSF88946">
    <property type="entry name" value="Sigma2 domain of RNA polymerase sigma factors"/>
    <property type="match status" value="1"/>
</dbReference>
<dbReference type="Gene3D" id="1.10.1740.10">
    <property type="match status" value="1"/>
</dbReference>
<dbReference type="EMBL" id="SUMC01000067">
    <property type="protein sequence ID" value="TKA01998.1"/>
    <property type="molecule type" value="Genomic_DNA"/>
</dbReference>
<dbReference type="InterPro" id="IPR014284">
    <property type="entry name" value="RNA_pol_sigma-70_dom"/>
</dbReference>
<evidence type="ECO:0000256" key="5">
    <source>
        <dbReference type="ARBA" id="ARBA00023163"/>
    </source>
</evidence>
<dbReference type="OrthoDB" id="3678480at2"/>
<accession>A0A4U0S1K5</accession>
<sequence length="179" mass="20293">MARAPRPAEADFAEYIRARRDHLVRAAYLLTGDLHQAEDLVQTVLVRVWPRWPKIKEMENVDAYVHRTLISLFSTSVRRRRWREVSADPQQDGTWTTPTAPDQTMAVEARADLRTALGSLAPRQRAVLVLRYYLDLPEAEAADILACSVGTVKSQAAKAVKRLRERQTNNALTDERGTT</sequence>
<dbReference type="NCBIfam" id="TIGR02937">
    <property type="entry name" value="sigma70-ECF"/>
    <property type="match status" value="1"/>
</dbReference>
<dbReference type="Proteomes" id="UP000305778">
    <property type="component" value="Unassembled WGS sequence"/>
</dbReference>
<dbReference type="InterPro" id="IPR007627">
    <property type="entry name" value="RNA_pol_sigma70_r2"/>
</dbReference>
<keyword evidence="3" id="KW-0731">Sigma factor</keyword>
<gene>
    <name evidence="8" type="ORF">FCI23_39605</name>
</gene>
<evidence type="ECO:0000256" key="1">
    <source>
        <dbReference type="ARBA" id="ARBA00010641"/>
    </source>
</evidence>
<dbReference type="AlphaFoldDB" id="A0A4U0S1K5"/>
<dbReference type="Gene3D" id="1.10.10.10">
    <property type="entry name" value="Winged helix-like DNA-binding domain superfamily/Winged helix DNA-binding domain"/>
    <property type="match status" value="1"/>
</dbReference>
<dbReference type="InterPro" id="IPR013325">
    <property type="entry name" value="RNA_pol_sigma_r2"/>
</dbReference>
<dbReference type="GO" id="GO:0003677">
    <property type="term" value="F:DNA binding"/>
    <property type="evidence" value="ECO:0007669"/>
    <property type="project" value="UniProtKB-KW"/>
</dbReference>
<evidence type="ECO:0000313" key="8">
    <source>
        <dbReference type="EMBL" id="TKA01998.1"/>
    </source>
</evidence>
<organism evidence="8 9">
    <name type="scientific">Actinacidiphila oryziradicis</name>
    <dbReference type="NCBI Taxonomy" id="2571141"/>
    <lineage>
        <taxon>Bacteria</taxon>
        <taxon>Bacillati</taxon>
        <taxon>Actinomycetota</taxon>
        <taxon>Actinomycetes</taxon>
        <taxon>Kitasatosporales</taxon>
        <taxon>Streptomycetaceae</taxon>
        <taxon>Actinacidiphila</taxon>
    </lineage>
</organism>
<dbReference type="GO" id="GO:0006352">
    <property type="term" value="P:DNA-templated transcription initiation"/>
    <property type="evidence" value="ECO:0007669"/>
    <property type="project" value="InterPro"/>
</dbReference>
<name>A0A4U0S1K5_9ACTN</name>
<dbReference type="Pfam" id="PF08281">
    <property type="entry name" value="Sigma70_r4_2"/>
    <property type="match status" value="1"/>
</dbReference>
<evidence type="ECO:0000256" key="3">
    <source>
        <dbReference type="ARBA" id="ARBA00023082"/>
    </source>
</evidence>
<dbReference type="InterPro" id="IPR013324">
    <property type="entry name" value="RNA_pol_sigma_r3/r4-like"/>
</dbReference>
<dbReference type="InterPro" id="IPR013249">
    <property type="entry name" value="RNA_pol_sigma70_r4_t2"/>
</dbReference>
<evidence type="ECO:0000256" key="2">
    <source>
        <dbReference type="ARBA" id="ARBA00023015"/>
    </source>
</evidence>
<dbReference type="PANTHER" id="PTHR43133:SF50">
    <property type="entry name" value="ECF RNA POLYMERASE SIGMA FACTOR SIGM"/>
    <property type="match status" value="1"/>
</dbReference>
<evidence type="ECO:0000259" key="6">
    <source>
        <dbReference type="Pfam" id="PF04542"/>
    </source>
</evidence>
<dbReference type="GO" id="GO:0016987">
    <property type="term" value="F:sigma factor activity"/>
    <property type="evidence" value="ECO:0007669"/>
    <property type="project" value="UniProtKB-KW"/>
</dbReference>
<dbReference type="CDD" id="cd06171">
    <property type="entry name" value="Sigma70_r4"/>
    <property type="match status" value="1"/>
</dbReference>
<comment type="caution">
    <text evidence="8">The sequence shown here is derived from an EMBL/GenBank/DDBJ whole genome shotgun (WGS) entry which is preliminary data.</text>
</comment>
<keyword evidence="4" id="KW-0238">DNA-binding</keyword>
<comment type="similarity">
    <text evidence="1">Belongs to the sigma-70 factor family. ECF subfamily.</text>
</comment>
<dbReference type="PANTHER" id="PTHR43133">
    <property type="entry name" value="RNA POLYMERASE ECF-TYPE SIGMA FACTO"/>
    <property type="match status" value="1"/>
</dbReference>